<proteinExistence type="inferred from homology"/>
<dbReference type="GO" id="GO:0005737">
    <property type="term" value="C:cytoplasm"/>
    <property type="evidence" value="ECO:0007669"/>
    <property type="project" value="UniProtKB-SubCell"/>
</dbReference>
<name>A0A3N0I383_9FIRM</name>
<gene>
    <name evidence="4" type="primary">mrnC</name>
    <name evidence="6" type="ORF">EDX97_02620</name>
</gene>
<keyword evidence="1 4" id="KW-0540">Nuclease</keyword>
<dbReference type="EC" id="3.1.26.-" evidence="4"/>
<keyword evidence="4" id="KW-0690">Ribosome biogenesis</keyword>
<dbReference type="Proteomes" id="UP000276568">
    <property type="component" value="Unassembled WGS sequence"/>
</dbReference>
<comment type="subunit">
    <text evidence="4">Homodimer.</text>
</comment>
<comment type="function">
    <text evidence="4">Involved in correct processing of both the 5' and 3' ends of 23S rRNA precursor. Processes 30S rRNA precursor transcript even in absence of ribonuclease 3 (Rnc); Rnc processes 30S rRNA into smaller rRNA precursors.</text>
</comment>
<keyword evidence="4" id="KW-0963">Cytoplasm</keyword>
<dbReference type="EMBL" id="RJQC01000001">
    <property type="protein sequence ID" value="RNM31469.1"/>
    <property type="molecule type" value="Genomic_DNA"/>
</dbReference>
<dbReference type="AlphaFoldDB" id="A0A3N0I383"/>
<reference evidence="6 7" key="1">
    <citation type="submission" date="2018-11" db="EMBL/GenBank/DDBJ databases">
        <title>Clostridium sp. nov., a member of the family Erysipelotrichaceae isolated from pig faeces.</title>
        <authorList>
            <person name="Chang Y.-H."/>
        </authorList>
    </citation>
    <scope>NUCLEOTIDE SEQUENCE [LARGE SCALE GENOMIC DNA]</scope>
    <source>
        <strain evidence="6 7">YH-panp20</strain>
    </source>
</reference>
<dbReference type="GO" id="GO:0019843">
    <property type="term" value="F:rRNA binding"/>
    <property type="evidence" value="ECO:0007669"/>
    <property type="project" value="UniProtKB-UniRule"/>
</dbReference>
<keyword evidence="4" id="KW-0699">rRNA-binding</keyword>
<comment type="subcellular location">
    <subcellularLocation>
        <location evidence="4">Cytoplasm</location>
    </subcellularLocation>
</comment>
<keyword evidence="3 4" id="KW-0378">Hydrolase</keyword>
<evidence type="ECO:0000313" key="7">
    <source>
        <dbReference type="Proteomes" id="UP000276568"/>
    </source>
</evidence>
<dbReference type="InterPro" id="IPR008226">
    <property type="entry name" value="Mini3_fam"/>
</dbReference>
<dbReference type="Pfam" id="PF00636">
    <property type="entry name" value="Ribonuclease_3"/>
    <property type="match status" value="1"/>
</dbReference>
<protein>
    <recommendedName>
        <fullName evidence="4">Mini-ribonuclease 3</fullName>
        <shortName evidence="4">Mini-3</shortName>
        <shortName evidence="4">Mini-RNase 3</shortName>
        <ecNumber evidence="4">3.1.26.-</ecNumber>
    </recommendedName>
    <alternativeName>
        <fullName evidence="4">Mini-RNase III</fullName>
        <shortName evidence="4">Mini-III</shortName>
    </alternativeName>
</protein>
<dbReference type="RefSeq" id="WP_128519630.1">
    <property type="nucleotide sequence ID" value="NZ_JALFCT010000040.1"/>
</dbReference>
<keyword evidence="7" id="KW-1185">Reference proteome</keyword>
<dbReference type="SUPFAM" id="SSF69065">
    <property type="entry name" value="RNase III domain-like"/>
    <property type="match status" value="1"/>
</dbReference>
<evidence type="ECO:0000256" key="4">
    <source>
        <dbReference type="HAMAP-Rule" id="MF_01468"/>
    </source>
</evidence>
<evidence type="ECO:0000256" key="1">
    <source>
        <dbReference type="ARBA" id="ARBA00022722"/>
    </source>
</evidence>
<comment type="similarity">
    <text evidence="4">Belongs to the MrnC RNase family.</text>
</comment>
<keyword evidence="4" id="KW-0698">rRNA processing</keyword>
<comment type="cofactor">
    <cofactor evidence="4">
        <name>Mg(2+)</name>
        <dbReference type="ChEBI" id="CHEBI:18420"/>
    </cofactor>
</comment>
<dbReference type="InterPro" id="IPR000999">
    <property type="entry name" value="RNase_III_dom"/>
</dbReference>
<sequence length="128" mass="14638">MEIVHQNAISLAWMGDAIMTMYVRKHFLLKGIQNPHKLQRMSAKVCSAKGQSVILDTLIQEDFFNADEKEILRRGRNASPHTKAKNATSEQYMKATALEACLGYLYLYDHAERLNVLMDRIIQLGDQL</sequence>
<dbReference type="OrthoDB" id="46571at2"/>
<dbReference type="PANTHER" id="PTHR34276:SF1">
    <property type="entry name" value="MINI-RIBONUCLEASE 3"/>
    <property type="match status" value="1"/>
</dbReference>
<feature type="domain" description="RNase III" evidence="5">
    <location>
        <begin position="10"/>
        <end position="107"/>
    </location>
</feature>
<evidence type="ECO:0000256" key="2">
    <source>
        <dbReference type="ARBA" id="ARBA00022759"/>
    </source>
</evidence>
<dbReference type="GO" id="GO:0006364">
    <property type="term" value="P:rRNA processing"/>
    <property type="evidence" value="ECO:0007669"/>
    <property type="project" value="UniProtKB-UniRule"/>
</dbReference>
<organism evidence="6 7">
    <name type="scientific">Absicoccus porci</name>
    <dbReference type="NCBI Taxonomy" id="2486576"/>
    <lineage>
        <taxon>Bacteria</taxon>
        <taxon>Bacillati</taxon>
        <taxon>Bacillota</taxon>
        <taxon>Erysipelotrichia</taxon>
        <taxon>Erysipelotrichales</taxon>
        <taxon>Erysipelotrichaceae</taxon>
        <taxon>Absicoccus</taxon>
    </lineage>
</organism>
<dbReference type="HAMAP" id="MF_01468">
    <property type="entry name" value="RNase_Mini_III"/>
    <property type="match status" value="1"/>
</dbReference>
<dbReference type="PIRSF" id="PIRSF005520">
    <property type="entry name" value="UCP005520"/>
    <property type="match status" value="1"/>
</dbReference>
<feature type="active site" evidence="4">
    <location>
        <position position="16"/>
    </location>
</feature>
<dbReference type="GO" id="GO:0004525">
    <property type="term" value="F:ribonuclease III activity"/>
    <property type="evidence" value="ECO:0007669"/>
    <property type="project" value="InterPro"/>
</dbReference>
<keyword evidence="2 4" id="KW-0255">Endonuclease</keyword>
<evidence type="ECO:0000313" key="6">
    <source>
        <dbReference type="EMBL" id="RNM31469.1"/>
    </source>
</evidence>
<dbReference type="PANTHER" id="PTHR34276">
    <property type="entry name" value="MINI-RIBONUCLEASE 3"/>
    <property type="match status" value="1"/>
</dbReference>
<keyword evidence="4" id="KW-0460">Magnesium</keyword>
<comment type="caution">
    <text evidence="6">The sequence shown here is derived from an EMBL/GenBank/DDBJ whole genome shotgun (WGS) entry which is preliminary data.</text>
</comment>
<evidence type="ECO:0000259" key="5">
    <source>
        <dbReference type="Pfam" id="PF00636"/>
    </source>
</evidence>
<dbReference type="Gene3D" id="1.10.1520.10">
    <property type="entry name" value="Ribonuclease III domain"/>
    <property type="match status" value="1"/>
</dbReference>
<accession>A0A3N0I383</accession>
<keyword evidence="4" id="KW-0694">RNA-binding</keyword>
<evidence type="ECO:0000256" key="3">
    <source>
        <dbReference type="ARBA" id="ARBA00022801"/>
    </source>
</evidence>
<dbReference type="InterPro" id="IPR036389">
    <property type="entry name" value="RNase_III_sf"/>
</dbReference>